<proteinExistence type="predicted"/>
<dbReference type="PANTHER" id="PTHR38116:SF5">
    <property type="entry name" value="BZIP DOMAIN-CONTAINING PROTEIN"/>
    <property type="match status" value="1"/>
</dbReference>
<dbReference type="Gene3D" id="1.20.5.170">
    <property type="match status" value="1"/>
</dbReference>
<evidence type="ECO:0008006" key="4">
    <source>
        <dbReference type="Google" id="ProtNLM"/>
    </source>
</evidence>
<feature type="compositionally biased region" description="Basic and acidic residues" evidence="1">
    <location>
        <begin position="31"/>
        <end position="43"/>
    </location>
</feature>
<dbReference type="PANTHER" id="PTHR38116">
    <property type="entry name" value="CHROMOSOME 7, WHOLE GENOME SHOTGUN SEQUENCE"/>
    <property type="match status" value="1"/>
</dbReference>
<sequence length="481" mass="54591">MSSDATVPPLGVPSASTNANQQAKRRRMTEKRRAQNREAQRLFRERKRKKLFENIAQSTEPEYWTNDGDASLAGTDPNASTFDPPLTQPSTKEQELNDLANQLYNIDVLYARGKAPISIRGIRPELISLNWLLNDPPPSLVNPAVTYNSPCIPGSGSTSTSTATQPETVSSIPVGTASLADFEQTENLPFEVPQPEGAGLNSTPDDDADVIEVVNTNDDSISFPECSEELILRTYHAQPAEYSLRDVIKAGIQALSTTNRQVDVRLSGTPISRRNTKWSSPVEQATEKVLEDLITRPPSPYRTLVDCKAITTLRAFLANATAIGFFDPLPQDFKDPYKSPFVQSYFLQNQSVESVQQKYAHLRKSLRPLDAQCSMPHRAYIDVFPFPEFRRRILRASANGWFQMAYDELELCLDLGRGAMVCWTKGRGKHGGEPWDPRSWEIRPWFLRKWEFLIDDEMKENSRWWRHMREEYIEDLDDFTI</sequence>
<dbReference type="Proteomes" id="UP000015100">
    <property type="component" value="Unassembled WGS sequence"/>
</dbReference>
<keyword evidence="3" id="KW-1185">Reference proteome</keyword>
<reference evidence="3" key="2">
    <citation type="submission" date="2013-04" db="EMBL/GenBank/DDBJ databases">
        <title>Genomic mechanisms accounting for the adaptation to parasitism in nematode-trapping fungi.</title>
        <authorList>
            <person name="Ahren D.G."/>
        </authorList>
    </citation>
    <scope>NUCLEOTIDE SEQUENCE [LARGE SCALE GENOMIC DNA]</scope>
    <source>
        <strain evidence="3">CBS 200.50</strain>
    </source>
</reference>
<feature type="region of interest" description="Disordered" evidence="1">
    <location>
        <begin position="57"/>
        <end position="82"/>
    </location>
</feature>
<comment type="caution">
    <text evidence="2">The sequence shown here is derived from an EMBL/GenBank/DDBJ whole genome shotgun (WGS) entry which is preliminary data.</text>
</comment>
<evidence type="ECO:0000313" key="2">
    <source>
        <dbReference type="EMBL" id="EPS36450.1"/>
    </source>
</evidence>
<dbReference type="OMA" id="AYIDVFP"/>
<dbReference type="eggNOG" id="ENOG502SP0F">
    <property type="taxonomic scope" value="Eukaryota"/>
</dbReference>
<dbReference type="OrthoDB" id="5973539at2759"/>
<protein>
    <recommendedName>
        <fullName evidence="4">BZIP domain-containing protein</fullName>
    </recommendedName>
</protein>
<reference evidence="2 3" key="1">
    <citation type="journal article" date="2013" name="PLoS Genet.">
        <title>Genomic mechanisms accounting for the adaptation to parasitism in nematode-trapping fungi.</title>
        <authorList>
            <person name="Meerupati T."/>
            <person name="Andersson K.M."/>
            <person name="Friman E."/>
            <person name="Kumar D."/>
            <person name="Tunlid A."/>
            <person name="Ahren D."/>
        </authorList>
    </citation>
    <scope>NUCLEOTIDE SEQUENCE [LARGE SCALE GENOMIC DNA]</scope>
    <source>
        <strain evidence="2 3">CBS 200.50</strain>
    </source>
</reference>
<name>S8A0E5_DACHA</name>
<accession>S8A0E5</accession>
<dbReference type="CDD" id="cd14688">
    <property type="entry name" value="bZIP_YAP"/>
    <property type="match status" value="1"/>
</dbReference>
<gene>
    <name evidence="2" type="ORF">H072_10022</name>
</gene>
<dbReference type="HOGENOM" id="CLU_048303_0_0_1"/>
<evidence type="ECO:0000313" key="3">
    <source>
        <dbReference type="Proteomes" id="UP000015100"/>
    </source>
</evidence>
<dbReference type="InterPro" id="IPR021833">
    <property type="entry name" value="DUF3425"/>
</dbReference>
<dbReference type="EMBL" id="AQGS01000906">
    <property type="protein sequence ID" value="EPS36450.1"/>
    <property type="molecule type" value="Genomic_DNA"/>
</dbReference>
<organism evidence="2 3">
    <name type="scientific">Dactylellina haptotyla (strain CBS 200.50)</name>
    <name type="common">Nematode-trapping fungus</name>
    <name type="synonym">Monacrosporium haptotylum</name>
    <dbReference type="NCBI Taxonomy" id="1284197"/>
    <lineage>
        <taxon>Eukaryota</taxon>
        <taxon>Fungi</taxon>
        <taxon>Dikarya</taxon>
        <taxon>Ascomycota</taxon>
        <taxon>Pezizomycotina</taxon>
        <taxon>Orbiliomycetes</taxon>
        <taxon>Orbiliales</taxon>
        <taxon>Orbiliaceae</taxon>
        <taxon>Dactylellina</taxon>
    </lineage>
</organism>
<feature type="region of interest" description="Disordered" evidence="1">
    <location>
        <begin position="1"/>
        <end position="45"/>
    </location>
</feature>
<dbReference type="Pfam" id="PF11905">
    <property type="entry name" value="DUF3425"/>
    <property type="match status" value="1"/>
</dbReference>
<dbReference type="AlphaFoldDB" id="S8A0E5"/>
<evidence type="ECO:0000256" key="1">
    <source>
        <dbReference type="SAM" id="MobiDB-lite"/>
    </source>
</evidence>